<name>A0A1D8GG90_9FIRM</name>
<dbReference type="OrthoDB" id="1891007at2"/>
<evidence type="ECO:0000256" key="3">
    <source>
        <dbReference type="ARBA" id="ARBA00022989"/>
    </source>
</evidence>
<dbReference type="CDD" id="cd16914">
    <property type="entry name" value="EcfT"/>
    <property type="match status" value="1"/>
</dbReference>
<evidence type="ECO:0000256" key="5">
    <source>
        <dbReference type="SAM" id="Phobius"/>
    </source>
</evidence>
<dbReference type="STRING" id="1424294.Gferi_10260"/>
<feature type="transmembrane region" description="Helical" evidence="5">
    <location>
        <begin position="264"/>
        <end position="283"/>
    </location>
</feature>
<keyword evidence="4 5" id="KW-0472">Membrane</keyword>
<dbReference type="KEGG" id="gfe:Gferi_10260"/>
<gene>
    <name evidence="6" type="ORF">Gferi_10260</name>
</gene>
<feature type="transmembrane region" description="Helical" evidence="5">
    <location>
        <begin position="226"/>
        <end position="244"/>
    </location>
</feature>
<keyword evidence="2 5" id="KW-0812">Transmembrane</keyword>
<reference evidence="6 7" key="1">
    <citation type="submission" date="2016-09" db="EMBL/GenBank/DDBJ databases">
        <title>Genomic analysis reveals versatility of anaerobic energy metabolism of Geosporobacter ferrireducens IRF9 of phylum Firmicutes.</title>
        <authorList>
            <person name="Kim S.-J."/>
        </authorList>
    </citation>
    <scope>NUCLEOTIDE SEQUENCE [LARGE SCALE GENOMIC DNA]</scope>
    <source>
        <strain evidence="6 7">IRF9</strain>
    </source>
</reference>
<evidence type="ECO:0000313" key="6">
    <source>
        <dbReference type="EMBL" id="AOT69932.1"/>
    </source>
</evidence>
<protein>
    <recommendedName>
        <fullName evidence="8">Cobalt transporter</fullName>
    </recommendedName>
</protein>
<evidence type="ECO:0000256" key="1">
    <source>
        <dbReference type="ARBA" id="ARBA00004141"/>
    </source>
</evidence>
<proteinExistence type="predicted"/>
<dbReference type="InterPro" id="IPR003339">
    <property type="entry name" value="ABC/ECF_trnsptr_transmembrane"/>
</dbReference>
<feature type="transmembrane region" description="Helical" evidence="5">
    <location>
        <begin position="12"/>
        <end position="40"/>
    </location>
</feature>
<comment type="subcellular location">
    <subcellularLocation>
        <location evidence="1">Membrane</location>
        <topology evidence="1">Multi-pass membrane protein</topology>
    </subcellularLocation>
</comment>
<dbReference type="GO" id="GO:0005886">
    <property type="term" value="C:plasma membrane"/>
    <property type="evidence" value="ECO:0007669"/>
    <property type="project" value="UniProtKB-ARBA"/>
</dbReference>
<feature type="transmembrane region" description="Helical" evidence="5">
    <location>
        <begin position="96"/>
        <end position="117"/>
    </location>
</feature>
<dbReference type="EMBL" id="CP017269">
    <property type="protein sequence ID" value="AOT69932.1"/>
    <property type="molecule type" value="Genomic_DNA"/>
</dbReference>
<dbReference type="Proteomes" id="UP000095743">
    <property type="component" value="Chromosome"/>
</dbReference>
<keyword evidence="7" id="KW-1185">Reference proteome</keyword>
<evidence type="ECO:0000313" key="7">
    <source>
        <dbReference type="Proteomes" id="UP000095743"/>
    </source>
</evidence>
<dbReference type="RefSeq" id="WP_069976127.1">
    <property type="nucleotide sequence ID" value="NZ_CP017269.1"/>
</dbReference>
<evidence type="ECO:0008006" key="8">
    <source>
        <dbReference type="Google" id="ProtNLM"/>
    </source>
</evidence>
<evidence type="ECO:0000256" key="4">
    <source>
        <dbReference type="ARBA" id="ARBA00023136"/>
    </source>
</evidence>
<evidence type="ECO:0000256" key="2">
    <source>
        <dbReference type="ARBA" id="ARBA00022692"/>
    </source>
</evidence>
<accession>A0A1D8GG90</accession>
<dbReference type="AlphaFoldDB" id="A0A1D8GG90"/>
<sequence>MIKLHPLTMIIFQFVLLSMILLYMHPLYIVSILCFILAVFCSIGKFEKAKSAIILGLYNGLLILIINPLVSQSGRTILYRTPKIPVFGRVKITMEAIAYGTNMGLKLICIFLLFVLYGMMTDRDETFSFFSKHAQKLTLTLSLTVNIIHRLKIELLRVKDVMVLRGVNFQAKKLNEKIKAYYPVLKVILISSLEGSLDRAEALHSRSYGIGKRTSYARVHIKAVDYLFNGISFLMAFLLVYGLTTGRGGYVFYPELEPFYAGDIRYLLIIDFVLATSLLVIWGNKKWKFLKYRT</sequence>
<dbReference type="Pfam" id="PF02361">
    <property type="entry name" value="CbiQ"/>
    <property type="match status" value="1"/>
</dbReference>
<organism evidence="6 7">
    <name type="scientific">Geosporobacter ferrireducens</name>
    <dbReference type="NCBI Taxonomy" id="1424294"/>
    <lineage>
        <taxon>Bacteria</taxon>
        <taxon>Bacillati</taxon>
        <taxon>Bacillota</taxon>
        <taxon>Clostridia</taxon>
        <taxon>Peptostreptococcales</taxon>
        <taxon>Thermotaleaceae</taxon>
        <taxon>Geosporobacter</taxon>
    </lineage>
</organism>
<feature type="transmembrane region" description="Helical" evidence="5">
    <location>
        <begin position="52"/>
        <end position="70"/>
    </location>
</feature>
<keyword evidence="3 5" id="KW-1133">Transmembrane helix</keyword>